<dbReference type="Gene3D" id="3.90.550.10">
    <property type="entry name" value="Spore Coat Polysaccharide Biosynthesis Protein SpsA, Chain A"/>
    <property type="match status" value="1"/>
</dbReference>
<dbReference type="InterPro" id="IPR029044">
    <property type="entry name" value="Nucleotide-diphossugar_trans"/>
</dbReference>
<dbReference type="Pfam" id="PF00535">
    <property type="entry name" value="Glycos_transf_2"/>
    <property type="match status" value="1"/>
</dbReference>
<evidence type="ECO:0000256" key="2">
    <source>
        <dbReference type="ARBA" id="ARBA00022676"/>
    </source>
</evidence>
<evidence type="ECO:0000256" key="5">
    <source>
        <dbReference type="ARBA" id="ARBA00022985"/>
    </source>
</evidence>
<proteinExistence type="predicted"/>
<evidence type="ECO:0000256" key="3">
    <source>
        <dbReference type="ARBA" id="ARBA00022679"/>
    </source>
</evidence>
<evidence type="ECO:0000256" key="1">
    <source>
        <dbReference type="ARBA" id="ARBA00022475"/>
    </source>
</evidence>
<dbReference type="PANTHER" id="PTHR48090">
    <property type="entry name" value="UNDECAPRENYL-PHOSPHATE 4-DEOXY-4-FORMAMIDO-L-ARABINOSE TRANSFERASE-RELATED"/>
    <property type="match status" value="1"/>
</dbReference>
<name>A0A7J7IEW4_9RHOD</name>
<keyword evidence="6 8" id="KW-1133">Transmembrane helix</keyword>
<evidence type="ECO:0000313" key="10">
    <source>
        <dbReference type="EMBL" id="KAF6001633.1"/>
    </source>
</evidence>
<protein>
    <recommendedName>
        <fullName evidence="9">Glycosyltransferase 2-like domain-containing protein</fullName>
    </recommendedName>
</protein>
<keyword evidence="1" id="KW-1003">Cell membrane</keyword>
<feature type="transmembrane region" description="Helical" evidence="8">
    <location>
        <begin position="313"/>
        <end position="339"/>
    </location>
</feature>
<comment type="caution">
    <text evidence="10">The sequence shown here is derived from an EMBL/GenBank/DDBJ whole genome shotgun (WGS) entry which is preliminary data.</text>
</comment>
<dbReference type="GO" id="GO:0016757">
    <property type="term" value="F:glycosyltransferase activity"/>
    <property type="evidence" value="ECO:0007669"/>
    <property type="project" value="UniProtKB-KW"/>
</dbReference>
<dbReference type="InterPro" id="IPR050256">
    <property type="entry name" value="Glycosyltransferase_2"/>
</dbReference>
<dbReference type="OrthoDB" id="2603at2759"/>
<evidence type="ECO:0000256" key="7">
    <source>
        <dbReference type="ARBA" id="ARBA00023136"/>
    </source>
</evidence>
<evidence type="ECO:0000256" key="8">
    <source>
        <dbReference type="SAM" id="Phobius"/>
    </source>
</evidence>
<dbReference type="GO" id="GO:0005886">
    <property type="term" value="C:plasma membrane"/>
    <property type="evidence" value="ECO:0007669"/>
    <property type="project" value="TreeGrafter"/>
</dbReference>
<evidence type="ECO:0000259" key="9">
    <source>
        <dbReference type="Pfam" id="PF00535"/>
    </source>
</evidence>
<keyword evidence="11" id="KW-1185">Reference proteome</keyword>
<keyword evidence="5" id="KW-0448">Lipopolysaccharide biosynthesis</keyword>
<evidence type="ECO:0000256" key="4">
    <source>
        <dbReference type="ARBA" id="ARBA00022692"/>
    </source>
</evidence>
<keyword evidence="2" id="KW-0328">Glycosyltransferase</keyword>
<accession>A0A7J7IEW4</accession>
<feature type="transmembrane region" description="Helical" evidence="8">
    <location>
        <begin position="262"/>
        <end position="293"/>
    </location>
</feature>
<sequence length="375" mass="41620">MNNQKNKPRISVVIPLYNEVDGLIPLLQALRDTLETEQTPAAYRGQTEVVLVDDGSTDGTSALLRDILLDQYKASTDEEVALPSHLVGVFFRRNYGQTAALAAGFRAAQGELIVTMDGDLQQEPLDMFPLLEKLERESLDVVSGWRRQRQDDWLRTRLSQVANALIRHATGVHEVSDLGCSLKVYRAEILADTQLLGQMHRFIPVLAKMEGARLGQMEVRHRPRQYGASKYGLGRIIPVFCDLVLLHYLTRQATRPIHWFGGIALGLGALSVVVALLPTVFATPFLGLVVVGIPNLSPDPSRRVLARLMSLTLAFSMALTALTLMGLGIVAEIAVRAWYAQEAAPSARRPLYRIRERLERHQSPQVANTFGFRAP</sequence>
<keyword evidence="4 8" id="KW-0812">Transmembrane</keyword>
<dbReference type="Proteomes" id="UP000530660">
    <property type="component" value="Unassembled WGS sequence"/>
</dbReference>
<gene>
    <name evidence="10" type="ORF">F1559_000383</name>
</gene>
<dbReference type="SUPFAM" id="SSF53448">
    <property type="entry name" value="Nucleotide-diphospho-sugar transferases"/>
    <property type="match status" value="1"/>
</dbReference>
<reference evidence="10 11" key="1">
    <citation type="journal article" date="2020" name="J. Phycol.">
        <title>Comparative genome analysis reveals Cyanidiococcus gen. nov., a new extremophilic red algal genus sister to Cyanidioschyzon (Cyanidioschyzonaceae, Rhodophyta).</title>
        <authorList>
            <person name="Liu S.-L."/>
            <person name="Chiang Y.-R."/>
            <person name="Yoon H.S."/>
            <person name="Fu H.-Y."/>
        </authorList>
    </citation>
    <scope>NUCLEOTIDE SEQUENCE [LARGE SCALE GENOMIC DNA]</scope>
    <source>
        <strain evidence="10 11">THAL066</strain>
    </source>
</reference>
<organism evidence="10 11">
    <name type="scientific">Cyanidiococcus yangmingshanensis</name>
    <dbReference type="NCBI Taxonomy" id="2690220"/>
    <lineage>
        <taxon>Eukaryota</taxon>
        <taxon>Rhodophyta</taxon>
        <taxon>Bangiophyceae</taxon>
        <taxon>Cyanidiales</taxon>
        <taxon>Cyanidiaceae</taxon>
        <taxon>Cyanidiococcus</taxon>
    </lineage>
</organism>
<evidence type="ECO:0000313" key="11">
    <source>
        <dbReference type="Proteomes" id="UP000530660"/>
    </source>
</evidence>
<keyword evidence="7 8" id="KW-0472">Membrane</keyword>
<dbReference type="InterPro" id="IPR001173">
    <property type="entry name" value="Glyco_trans_2-like"/>
</dbReference>
<evidence type="ECO:0000256" key="6">
    <source>
        <dbReference type="ARBA" id="ARBA00022989"/>
    </source>
</evidence>
<dbReference type="PANTHER" id="PTHR48090:SF3">
    <property type="entry name" value="UNDECAPRENYL-PHOSPHATE 4-DEOXY-4-FORMAMIDO-L-ARABINOSE TRANSFERASE"/>
    <property type="match status" value="1"/>
</dbReference>
<feature type="domain" description="Glycosyltransferase 2-like" evidence="9">
    <location>
        <begin position="11"/>
        <end position="190"/>
    </location>
</feature>
<keyword evidence="3" id="KW-0808">Transferase</keyword>
<dbReference type="AlphaFoldDB" id="A0A7J7IEW4"/>
<dbReference type="EMBL" id="VWRR01000013">
    <property type="protein sequence ID" value="KAF6001633.1"/>
    <property type="molecule type" value="Genomic_DNA"/>
</dbReference>